<evidence type="ECO:0000313" key="2">
    <source>
        <dbReference type="Proteomes" id="UP000002669"/>
    </source>
</evidence>
<sequence>MQRQGRRAKGDSDRRLQQAWVCQGLHKGYTLQLSPAWAIGPIYARHPVLKIAACIEACVTTQLVARCCLDS</sequence>
<name>E4UNT4_ARTGP</name>
<dbReference type="VEuPathDB" id="FungiDB:MGYG_02700"/>
<dbReference type="HOGENOM" id="CLU_2739547_0_0_1"/>
<organism evidence="2">
    <name type="scientific">Arthroderma gypseum (strain ATCC MYA-4604 / CBS 118893)</name>
    <name type="common">Microsporum gypseum</name>
    <dbReference type="NCBI Taxonomy" id="535722"/>
    <lineage>
        <taxon>Eukaryota</taxon>
        <taxon>Fungi</taxon>
        <taxon>Dikarya</taxon>
        <taxon>Ascomycota</taxon>
        <taxon>Pezizomycotina</taxon>
        <taxon>Eurotiomycetes</taxon>
        <taxon>Eurotiomycetidae</taxon>
        <taxon>Onygenales</taxon>
        <taxon>Arthrodermataceae</taxon>
        <taxon>Nannizzia</taxon>
    </lineage>
</organism>
<gene>
    <name evidence="1" type="ORF">MGYG_02700</name>
</gene>
<keyword evidence="2" id="KW-1185">Reference proteome</keyword>
<dbReference type="GeneID" id="10030476"/>
<dbReference type="EMBL" id="DS989823">
    <property type="protein sequence ID" value="EFQ99687.1"/>
    <property type="molecule type" value="Genomic_DNA"/>
</dbReference>
<dbReference type="AlphaFoldDB" id="E4UNT4"/>
<dbReference type="RefSeq" id="XP_003175170.1">
    <property type="nucleotide sequence ID" value="XM_003175122.1"/>
</dbReference>
<proteinExistence type="predicted"/>
<reference evidence="2" key="1">
    <citation type="journal article" date="2012" name="MBio">
        <title>Comparative genome analysis of Trichophyton rubrum and related dermatophytes reveals candidate genes involved in infection.</title>
        <authorList>
            <person name="Martinez D.A."/>
            <person name="Oliver B.G."/>
            <person name="Graeser Y."/>
            <person name="Goldberg J.M."/>
            <person name="Li W."/>
            <person name="Martinez-Rossi N.M."/>
            <person name="Monod M."/>
            <person name="Shelest E."/>
            <person name="Barton R.C."/>
            <person name="Birch E."/>
            <person name="Brakhage A.A."/>
            <person name="Chen Z."/>
            <person name="Gurr S.J."/>
            <person name="Heiman D."/>
            <person name="Heitman J."/>
            <person name="Kosti I."/>
            <person name="Rossi A."/>
            <person name="Saif S."/>
            <person name="Samalova M."/>
            <person name="Saunders C.W."/>
            <person name="Shea T."/>
            <person name="Summerbell R.C."/>
            <person name="Xu J."/>
            <person name="Young S."/>
            <person name="Zeng Q."/>
            <person name="Birren B.W."/>
            <person name="Cuomo C.A."/>
            <person name="White T.C."/>
        </authorList>
    </citation>
    <scope>NUCLEOTIDE SEQUENCE [LARGE SCALE GENOMIC DNA]</scope>
    <source>
        <strain evidence="2">ATCC MYA-4604 / CBS 118893</strain>
    </source>
</reference>
<dbReference type="Proteomes" id="UP000002669">
    <property type="component" value="Unassembled WGS sequence"/>
</dbReference>
<dbReference type="InParanoid" id="E4UNT4"/>
<accession>E4UNT4</accession>
<protein>
    <submittedName>
        <fullName evidence="1">Uncharacterized protein</fullName>
    </submittedName>
</protein>
<evidence type="ECO:0000313" key="1">
    <source>
        <dbReference type="EMBL" id="EFQ99687.1"/>
    </source>
</evidence>